<dbReference type="Gene3D" id="3.40.50.720">
    <property type="entry name" value="NAD(P)-binding Rossmann-like Domain"/>
    <property type="match status" value="1"/>
</dbReference>
<evidence type="ECO:0000256" key="1">
    <source>
        <dbReference type="ARBA" id="ARBA00005525"/>
    </source>
</evidence>
<gene>
    <name evidence="4 8" type="primary">proC</name>
    <name evidence="8" type="ORF">CQA54_00925</name>
</gene>
<dbReference type="SUPFAM" id="SSF48179">
    <property type="entry name" value="6-phosphogluconate dehydrogenase C-terminal domain-like"/>
    <property type="match status" value="1"/>
</dbReference>
<dbReference type="NCBIfam" id="TIGR00112">
    <property type="entry name" value="proC"/>
    <property type="match status" value="1"/>
</dbReference>
<keyword evidence="4" id="KW-0641">Proline biosynthesis</keyword>
<organism evidence="8 9">
    <name type="scientific">Helicobacter equorum</name>
    <dbReference type="NCBI Taxonomy" id="361872"/>
    <lineage>
        <taxon>Bacteria</taxon>
        <taxon>Pseudomonadati</taxon>
        <taxon>Campylobacterota</taxon>
        <taxon>Epsilonproteobacteria</taxon>
        <taxon>Campylobacterales</taxon>
        <taxon>Helicobacteraceae</taxon>
        <taxon>Helicobacter</taxon>
    </lineage>
</organism>
<reference evidence="8 9" key="1">
    <citation type="submission" date="2018-04" db="EMBL/GenBank/DDBJ databases">
        <title>Novel Campyloabacter and Helicobacter Species and Strains.</title>
        <authorList>
            <person name="Mannion A.J."/>
            <person name="Shen Z."/>
            <person name="Fox J.G."/>
        </authorList>
    </citation>
    <scope>NUCLEOTIDE SEQUENCE [LARGE SCALE GENOMIC DNA]</scope>
    <source>
        <strain evidence="8 9">MIT 12-6600</strain>
    </source>
</reference>
<evidence type="ECO:0000256" key="2">
    <source>
        <dbReference type="ARBA" id="ARBA00022857"/>
    </source>
</evidence>
<comment type="catalytic activity">
    <reaction evidence="4">
        <text>L-proline + NAD(+) = (S)-1-pyrroline-5-carboxylate + NADH + 2 H(+)</text>
        <dbReference type="Rhea" id="RHEA:14105"/>
        <dbReference type="ChEBI" id="CHEBI:15378"/>
        <dbReference type="ChEBI" id="CHEBI:17388"/>
        <dbReference type="ChEBI" id="CHEBI:57540"/>
        <dbReference type="ChEBI" id="CHEBI:57945"/>
        <dbReference type="ChEBI" id="CHEBI:60039"/>
        <dbReference type="EC" id="1.5.1.2"/>
    </reaction>
</comment>
<dbReference type="InterPro" id="IPR029036">
    <property type="entry name" value="P5CR_dimer"/>
</dbReference>
<dbReference type="Gene3D" id="1.10.3730.10">
    <property type="entry name" value="ProC C-terminal domain-like"/>
    <property type="match status" value="1"/>
</dbReference>
<dbReference type="PIRSF" id="PIRSF000193">
    <property type="entry name" value="Pyrrol-5-carb_rd"/>
    <property type="match status" value="1"/>
</dbReference>
<evidence type="ECO:0000256" key="5">
    <source>
        <dbReference type="NCBIfam" id="TIGR00112"/>
    </source>
</evidence>
<feature type="domain" description="Pyrroline-5-carboxylate reductase catalytic N-terminal" evidence="6">
    <location>
        <begin position="15"/>
        <end position="105"/>
    </location>
</feature>
<dbReference type="FunFam" id="1.10.3730.10:FF:000001">
    <property type="entry name" value="Pyrroline-5-carboxylate reductase"/>
    <property type="match status" value="1"/>
</dbReference>
<evidence type="ECO:0000256" key="3">
    <source>
        <dbReference type="ARBA" id="ARBA00023002"/>
    </source>
</evidence>
<evidence type="ECO:0000259" key="7">
    <source>
        <dbReference type="Pfam" id="PF14748"/>
    </source>
</evidence>
<dbReference type="InterPro" id="IPR000304">
    <property type="entry name" value="Pyrroline-COOH_reductase"/>
</dbReference>
<comment type="subcellular location">
    <subcellularLocation>
        <location evidence="4">Cytoplasm</location>
    </subcellularLocation>
</comment>
<dbReference type="Proteomes" id="UP000256514">
    <property type="component" value="Unassembled WGS sequence"/>
</dbReference>
<sequence>MNLRTQSTKQAKLVCVGYGNMARAILEGLIKSKAFQKYEILIVGRDLSKAKNLCDTLAHPHIKPLFADSHTTLDIQDAEVLLCVKPHALRAFTYIGEAHIVYSVMAGVRIATLAETLKARNMVRIMPNIGALYGKSANCVYVQSHADEDSKTIESAVYRLVNSFGNCVMVSNESLIDASIATSGSTPAFLALVAQSLIDSGIYHGLNYEQSKELVAQTFEAFATLLQHKNPDDIKIAVTSPSGTTARGLATLEKCGVRGAFIEAGITAVNRAKELGDT</sequence>
<dbReference type="RefSeq" id="WP_115570355.1">
    <property type="nucleotide sequence ID" value="NZ_NXLT01000001.1"/>
</dbReference>
<protein>
    <recommendedName>
        <fullName evidence="4 5">Pyrroline-5-carboxylate reductase</fullName>
        <shortName evidence="4">P5C reductase</shortName>
        <shortName evidence="4">P5CR</shortName>
        <ecNumber evidence="4 5">1.5.1.2</ecNumber>
    </recommendedName>
    <alternativeName>
        <fullName evidence="4">PCA reductase</fullName>
    </alternativeName>
</protein>
<keyword evidence="4" id="KW-0963">Cytoplasm</keyword>
<evidence type="ECO:0000313" key="9">
    <source>
        <dbReference type="Proteomes" id="UP000256514"/>
    </source>
</evidence>
<keyword evidence="9" id="KW-1185">Reference proteome</keyword>
<dbReference type="InterPro" id="IPR036291">
    <property type="entry name" value="NAD(P)-bd_dom_sf"/>
</dbReference>
<keyword evidence="2 4" id="KW-0521">NADP</keyword>
<keyword evidence="3 4" id="KW-0560">Oxidoreductase</keyword>
<dbReference type="PANTHER" id="PTHR11645">
    <property type="entry name" value="PYRROLINE-5-CARBOXYLATE REDUCTASE"/>
    <property type="match status" value="1"/>
</dbReference>
<comment type="similarity">
    <text evidence="1 4">Belongs to the pyrroline-5-carboxylate reductase family.</text>
</comment>
<dbReference type="SUPFAM" id="SSF51735">
    <property type="entry name" value="NAD(P)-binding Rossmann-fold domains"/>
    <property type="match status" value="1"/>
</dbReference>
<dbReference type="PANTHER" id="PTHR11645:SF0">
    <property type="entry name" value="PYRROLINE-5-CARBOXYLATE REDUCTASE 3"/>
    <property type="match status" value="1"/>
</dbReference>
<evidence type="ECO:0000259" key="6">
    <source>
        <dbReference type="Pfam" id="PF03807"/>
    </source>
</evidence>
<dbReference type="OrthoDB" id="9805754at2"/>
<dbReference type="AlphaFoldDB" id="A0A3D8IV21"/>
<dbReference type="GO" id="GO:0055129">
    <property type="term" value="P:L-proline biosynthetic process"/>
    <property type="evidence" value="ECO:0007669"/>
    <property type="project" value="UniProtKB-UniRule"/>
</dbReference>
<evidence type="ECO:0000256" key="4">
    <source>
        <dbReference type="HAMAP-Rule" id="MF_01925"/>
    </source>
</evidence>
<dbReference type="UniPathway" id="UPA00098">
    <property type="reaction ID" value="UER00361"/>
</dbReference>
<dbReference type="Pfam" id="PF14748">
    <property type="entry name" value="P5CR_dimer"/>
    <property type="match status" value="1"/>
</dbReference>
<comment type="catalytic activity">
    <reaction evidence="4">
        <text>L-proline + NADP(+) = (S)-1-pyrroline-5-carboxylate + NADPH + 2 H(+)</text>
        <dbReference type="Rhea" id="RHEA:14109"/>
        <dbReference type="ChEBI" id="CHEBI:15378"/>
        <dbReference type="ChEBI" id="CHEBI:17388"/>
        <dbReference type="ChEBI" id="CHEBI:57783"/>
        <dbReference type="ChEBI" id="CHEBI:58349"/>
        <dbReference type="ChEBI" id="CHEBI:60039"/>
        <dbReference type="EC" id="1.5.1.2"/>
    </reaction>
</comment>
<dbReference type="InterPro" id="IPR008927">
    <property type="entry name" value="6-PGluconate_DH-like_C_sf"/>
</dbReference>
<evidence type="ECO:0000313" key="8">
    <source>
        <dbReference type="EMBL" id="RDU68401.1"/>
    </source>
</evidence>
<name>A0A3D8IV21_9HELI</name>
<comment type="function">
    <text evidence="4">Catalyzes the reduction of 1-pyrroline-5-carboxylate (PCA) to L-proline.</text>
</comment>
<comment type="caution">
    <text evidence="8">The sequence shown here is derived from an EMBL/GenBank/DDBJ whole genome shotgun (WGS) entry which is preliminary data.</text>
</comment>
<dbReference type="GO" id="GO:0004735">
    <property type="term" value="F:pyrroline-5-carboxylate reductase activity"/>
    <property type="evidence" value="ECO:0007669"/>
    <property type="project" value="UniProtKB-UniRule"/>
</dbReference>
<keyword evidence="4" id="KW-0028">Amino-acid biosynthesis</keyword>
<dbReference type="GO" id="GO:0005737">
    <property type="term" value="C:cytoplasm"/>
    <property type="evidence" value="ECO:0007669"/>
    <property type="project" value="UniProtKB-SubCell"/>
</dbReference>
<dbReference type="Pfam" id="PF03807">
    <property type="entry name" value="F420_oxidored"/>
    <property type="match status" value="1"/>
</dbReference>
<comment type="pathway">
    <text evidence="4">Amino-acid biosynthesis; L-proline biosynthesis; L-proline from L-glutamate 5-semialdehyde: step 1/1.</text>
</comment>
<proteinExistence type="inferred from homology"/>
<dbReference type="EMBL" id="NXLT01000001">
    <property type="protein sequence ID" value="RDU68401.1"/>
    <property type="molecule type" value="Genomic_DNA"/>
</dbReference>
<feature type="domain" description="Pyrroline-5-carboxylate reductase dimerisation" evidence="7">
    <location>
        <begin position="173"/>
        <end position="275"/>
    </location>
</feature>
<accession>A0A3D8IV21</accession>
<dbReference type="InterPro" id="IPR028939">
    <property type="entry name" value="P5C_Rdtase_cat_N"/>
</dbReference>
<dbReference type="EC" id="1.5.1.2" evidence="4 5"/>
<dbReference type="HAMAP" id="MF_01925">
    <property type="entry name" value="P5C_reductase"/>
    <property type="match status" value="1"/>
</dbReference>